<dbReference type="SUPFAM" id="SSF46626">
    <property type="entry name" value="Cytochrome c"/>
    <property type="match status" value="2"/>
</dbReference>
<proteinExistence type="predicted"/>
<evidence type="ECO:0000256" key="6">
    <source>
        <dbReference type="PROSITE-ProRule" id="PRU00433"/>
    </source>
</evidence>
<feature type="signal peptide" evidence="7">
    <location>
        <begin position="1"/>
        <end position="26"/>
    </location>
</feature>
<dbReference type="InterPro" id="IPR036909">
    <property type="entry name" value="Cyt_c-like_dom_sf"/>
</dbReference>
<keyword evidence="3 6" id="KW-0479">Metal-binding</keyword>
<dbReference type="AlphaFoldDB" id="A0A4R5W699"/>
<dbReference type="GO" id="GO:0046872">
    <property type="term" value="F:metal ion binding"/>
    <property type="evidence" value="ECO:0007669"/>
    <property type="project" value="UniProtKB-KW"/>
</dbReference>
<keyword evidence="5 6" id="KW-0408">Iron</keyword>
<keyword evidence="1" id="KW-0813">Transport</keyword>
<evidence type="ECO:0000256" key="5">
    <source>
        <dbReference type="ARBA" id="ARBA00023004"/>
    </source>
</evidence>
<sequence length="216" mass="23907">MNPHWSKWTHVIAICALWAIVLPCQAQTITDLSPLDDQLKGILASPSATEKSIAKAHNFSFFCANCHGPDGNSLKTDVPNLAGQNPHYLLTQIDKFVKGQRQYEFMQGLMKMLSEEDRINASVFYSSKAVKPASNVTSSNGQKIYLQRCVMCHGQQGLGGESIPRLAGQQIGYLRASITRYRDKTGERIYAPMSAITNGLQNNEIVDLANYLSSLR</sequence>
<evidence type="ECO:0000313" key="9">
    <source>
        <dbReference type="EMBL" id="TDK68618.1"/>
    </source>
</evidence>
<dbReference type="EMBL" id="SMYL01000001">
    <property type="protein sequence ID" value="TDK68618.1"/>
    <property type="molecule type" value="Genomic_DNA"/>
</dbReference>
<evidence type="ECO:0000256" key="3">
    <source>
        <dbReference type="ARBA" id="ARBA00022723"/>
    </source>
</evidence>
<keyword evidence="7" id="KW-0732">Signal</keyword>
<dbReference type="InterPro" id="IPR050597">
    <property type="entry name" value="Cytochrome_c_Oxidase_Subunit"/>
</dbReference>
<dbReference type="Proteomes" id="UP000294829">
    <property type="component" value="Unassembled WGS sequence"/>
</dbReference>
<keyword evidence="4" id="KW-0249">Electron transport</keyword>
<feature type="domain" description="Cytochrome c" evidence="8">
    <location>
        <begin position="50"/>
        <end position="129"/>
    </location>
</feature>
<dbReference type="GO" id="GO:0020037">
    <property type="term" value="F:heme binding"/>
    <property type="evidence" value="ECO:0007669"/>
    <property type="project" value="InterPro"/>
</dbReference>
<evidence type="ECO:0000256" key="7">
    <source>
        <dbReference type="SAM" id="SignalP"/>
    </source>
</evidence>
<dbReference type="InterPro" id="IPR009056">
    <property type="entry name" value="Cyt_c-like_dom"/>
</dbReference>
<dbReference type="PANTHER" id="PTHR33751">
    <property type="entry name" value="CBB3-TYPE CYTOCHROME C OXIDASE SUBUNIT FIXP"/>
    <property type="match status" value="1"/>
</dbReference>
<dbReference type="RefSeq" id="WP_133325434.1">
    <property type="nucleotide sequence ID" value="NZ_SMYL01000001.1"/>
</dbReference>
<dbReference type="GO" id="GO:0009055">
    <property type="term" value="F:electron transfer activity"/>
    <property type="evidence" value="ECO:0007669"/>
    <property type="project" value="InterPro"/>
</dbReference>
<evidence type="ECO:0000256" key="1">
    <source>
        <dbReference type="ARBA" id="ARBA00022448"/>
    </source>
</evidence>
<dbReference type="Pfam" id="PF00034">
    <property type="entry name" value="Cytochrom_C"/>
    <property type="match status" value="1"/>
</dbReference>
<reference evidence="9 10" key="1">
    <citation type="submission" date="2019-03" db="EMBL/GenBank/DDBJ databases">
        <title>Sapientia aquatica gen. nov., sp. nov., isolated from a crater lake.</title>
        <authorList>
            <person name="Felfoldi T."/>
            <person name="Szabo A."/>
            <person name="Toth E."/>
            <person name="Schumann P."/>
            <person name="Keki Z."/>
            <person name="Marialigeti K."/>
            <person name="Mathe I."/>
        </authorList>
    </citation>
    <scope>NUCLEOTIDE SEQUENCE [LARGE SCALE GENOMIC DNA]</scope>
    <source>
        <strain evidence="9 10">SA-152</strain>
    </source>
</reference>
<gene>
    <name evidence="9" type="ORF">E2I14_03495</name>
</gene>
<accession>A0A4R5W699</accession>
<name>A0A4R5W699_9BURK</name>
<dbReference type="Gene3D" id="1.10.760.10">
    <property type="entry name" value="Cytochrome c-like domain"/>
    <property type="match status" value="2"/>
</dbReference>
<dbReference type="OrthoDB" id="5295860at2"/>
<dbReference type="PROSITE" id="PS51007">
    <property type="entry name" value="CYTC"/>
    <property type="match status" value="2"/>
</dbReference>
<evidence type="ECO:0000313" key="10">
    <source>
        <dbReference type="Proteomes" id="UP000294829"/>
    </source>
</evidence>
<feature type="chain" id="PRO_5020574303" evidence="7">
    <location>
        <begin position="27"/>
        <end position="216"/>
    </location>
</feature>
<keyword evidence="2 6" id="KW-0349">Heme</keyword>
<evidence type="ECO:0000256" key="2">
    <source>
        <dbReference type="ARBA" id="ARBA00022617"/>
    </source>
</evidence>
<evidence type="ECO:0000256" key="4">
    <source>
        <dbReference type="ARBA" id="ARBA00022982"/>
    </source>
</evidence>
<comment type="caution">
    <text evidence="9">The sequence shown here is derived from an EMBL/GenBank/DDBJ whole genome shotgun (WGS) entry which is preliminary data.</text>
</comment>
<keyword evidence="10" id="KW-1185">Reference proteome</keyword>
<feature type="domain" description="Cytochrome c" evidence="8">
    <location>
        <begin position="136"/>
        <end position="216"/>
    </location>
</feature>
<dbReference type="PANTHER" id="PTHR33751:SF9">
    <property type="entry name" value="CYTOCHROME C4"/>
    <property type="match status" value="1"/>
</dbReference>
<protein>
    <submittedName>
        <fullName evidence="9">C-type cytochrome</fullName>
    </submittedName>
</protein>
<organism evidence="9 10">
    <name type="scientific">Sapientia aquatica</name>
    <dbReference type="NCBI Taxonomy" id="1549640"/>
    <lineage>
        <taxon>Bacteria</taxon>
        <taxon>Pseudomonadati</taxon>
        <taxon>Pseudomonadota</taxon>
        <taxon>Betaproteobacteria</taxon>
        <taxon>Burkholderiales</taxon>
        <taxon>Oxalobacteraceae</taxon>
        <taxon>Sapientia</taxon>
    </lineage>
</organism>
<evidence type="ECO:0000259" key="8">
    <source>
        <dbReference type="PROSITE" id="PS51007"/>
    </source>
</evidence>